<keyword evidence="1" id="KW-1133">Transmembrane helix</keyword>
<gene>
    <name evidence="2" type="ORF">NCTC10283_02541</name>
</gene>
<protein>
    <submittedName>
        <fullName evidence="2">Tfp pilus assembly protein PilW</fullName>
    </submittedName>
</protein>
<name>A0A376BVG3_9NEIS</name>
<evidence type="ECO:0000313" key="3">
    <source>
        <dbReference type="Proteomes" id="UP000254209"/>
    </source>
</evidence>
<evidence type="ECO:0000313" key="2">
    <source>
        <dbReference type="EMBL" id="SSY80977.1"/>
    </source>
</evidence>
<keyword evidence="1" id="KW-0472">Membrane</keyword>
<reference evidence="2 3" key="1">
    <citation type="submission" date="2018-06" db="EMBL/GenBank/DDBJ databases">
        <authorList>
            <consortium name="Pathogen Informatics"/>
            <person name="Doyle S."/>
        </authorList>
    </citation>
    <scope>NUCLEOTIDE SEQUENCE [LARGE SCALE GENOMIC DNA]</scope>
    <source>
        <strain evidence="2 3">NCTC10283</strain>
    </source>
</reference>
<dbReference type="STRING" id="1120980.GCA_000745955_00407"/>
<dbReference type="PROSITE" id="PS00409">
    <property type="entry name" value="PROKAR_NTER_METHYL"/>
    <property type="match status" value="1"/>
</dbReference>
<dbReference type="InterPro" id="IPR012902">
    <property type="entry name" value="N_methyl_site"/>
</dbReference>
<keyword evidence="3" id="KW-1185">Reference proteome</keyword>
<sequence length="362" mass="38830">MNYPMRGQTIKGFTLIEFLVASILAMIVIVAAGSTYFMTRKLSDEAQKRLTIQQNLRNATTQIMRDARMAGSFGCYNTSSTIKDKNAPITNTGLKLVAPEGNDTEGGVLKLEAVDNAMGVRWGKVGKQDALIFIYGLGETPVTQTQGLTAAANNDLQQLTLGVSNDNEKATDPLRQALANRGNIVVSSCRTAIALNMGNAINNDDTLNFNTHLQAQPFTLADAGELAVSQLYAAAYVHNPATKQLMRVDIGSNGRWQSPQLVAEGINSMSVSYAYADNCPIDSLSTDKGVVAETFTFTKTLATTAKKNALPAMVQVYLNYDVDTEATVDPATNQAKKLTADYIINATVRGGNVCGNRTPVPS</sequence>
<organism evidence="2 3">
    <name type="scientific">Alysiella crassa</name>
    <dbReference type="NCBI Taxonomy" id="153491"/>
    <lineage>
        <taxon>Bacteria</taxon>
        <taxon>Pseudomonadati</taxon>
        <taxon>Pseudomonadota</taxon>
        <taxon>Betaproteobacteria</taxon>
        <taxon>Neisseriales</taxon>
        <taxon>Neisseriaceae</taxon>
        <taxon>Alysiella</taxon>
    </lineage>
</organism>
<evidence type="ECO:0000256" key="1">
    <source>
        <dbReference type="SAM" id="Phobius"/>
    </source>
</evidence>
<dbReference type="RefSeq" id="WP_034291175.1">
    <property type="nucleotide sequence ID" value="NZ_CP091519.2"/>
</dbReference>
<dbReference type="Proteomes" id="UP000254209">
    <property type="component" value="Unassembled WGS sequence"/>
</dbReference>
<proteinExistence type="predicted"/>
<keyword evidence="1" id="KW-0812">Transmembrane</keyword>
<dbReference type="OrthoDB" id="5496259at2"/>
<dbReference type="EMBL" id="UFSO01000003">
    <property type="protein sequence ID" value="SSY80977.1"/>
    <property type="molecule type" value="Genomic_DNA"/>
</dbReference>
<accession>A0A376BVG3</accession>
<dbReference type="AlphaFoldDB" id="A0A376BVG3"/>
<feature type="transmembrane region" description="Helical" evidence="1">
    <location>
        <begin position="12"/>
        <end position="38"/>
    </location>
</feature>